<evidence type="ECO:0000256" key="6">
    <source>
        <dbReference type="SAM" id="MobiDB-lite"/>
    </source>
</evidence>
<evidence type="ECO:0000256" key="5">
    <source>
        <dbReference type="SAM" id="Coils"/>
    </source>
</evidence>
<organism evidence="8 9">
    <name type="scientific">Vespula germanica</name>
    <name type="common">German yellow jacket</name>
    <name type="synonym">Paravespula germanica</name>
    <dbReference type="NCBI Taxonomy" id="30212"/>
    <lineage>
        <taxon>Eukaryota</taxon>
        <taxon>Metazoa</taxon>
        <taxon>Ecdysozoa</taxon>
        <taxon>Arthropoda</taxon>
        <taxon>Hexapoda</taxon>
        <taxon>Insecta</taxon>
        <taxon>Pterygota</taxon>
        <taxon>Neoptera</taxon>
        <taxon>Endopterygota</taxon>
        <taxon>Hymenoptera</taxon>
        <taxon>Apocrita</taxon>
        <taxon>Aculeata</taxon>
        <taxon>Vespoidea</taxon>
        <taxon>Vespidae</taxon>
        <taxon>Vespinae</taxon>
        <taxon>Vespula</taxon>
    </lineage>
</organism>
<accession>A0A834K0T5</accession>
<reference evidence="8" key="1">
    <citation type="journal article" date="2020" name="G3 (Bethesda)">
        <title>High-Quality Assemblies for Three Invasive Social Wasps from the &lt;i&gt;Vespula&lt;/i&gt; Genus.</title>
        <authorList>
            <person name="Harrop T.W.R."/>
            <person name="Guhlin J."/>
            <person name="McLaughlin G.M."/>
            <person name="Permina E."/>
            <person name="Stockwell P."/>
            <person name="Gilligan J."/>
            <person name="Le Lec M.F."/>
            <person name="Gruber M.A.M."/>
            <person name="Quinn O."/>
            <person name="Lovegrove M."/>
            <person name="Duncan E.J."/>
            <person name="Remnant E.J."/>
            <person name="Van Eeckhoven J."/>
            <person name="Graham B."/>
            <person name="Knapp R.A."/>
            <person name="Langford K.W."/>
            <person name="Kronenberg Z."/>
            <person name="Press M.O."/>
            <person name="Eacker S.M."/>
            <person name="Wilson-Rankin E.E."/>
            <person name="Purcell J."/>
            <person name="Lester P.J."/>
            <person name="Dearden P.K."/>
        </authorList>
    </citation>
    <scope>NUCLEOTIDE SEQUENCE</scope>
    <source>
        <strain evidence="8">Linc-1</strain>
    </source>
</reference>
<proteinExistence type="predicted"/>
<feature type="compositionally biased region" description="Basic and acidic residues" evidence="6">
    <location>
        <begin position="1295"/>
        <end position="1307"/>
    </location>
</feature>
<feature type="domain" description="Myb-like" evidence="7">
    <location>
        <begin position="1395"/>
        <end position="1445"/>
    </location>
</feature>
<feature type="region of interest" description="Disordered" evidence="6">
    <location>
        <begin position="171"/>
        <end position="199"/>
    </location>
</feature>
<keyword evidence="4" id="KW-0539">Nucleus</keyword>
<dbReference type="SMART" id="SM00717">
    <property type="entry name" value="SANT"/>
    <property type="match status" value="1"/>
</dbReference>
<feature type="region of interest" description="Disordered" evidence="6">
    <location>
        <begin position="831"/>
        <end position="853"/>
    </location>
</feature>
<dbReference type="GO" id="GO:0006355">
    <property type="term" value="P:regulation of DNA-templated transcription"/>
    <property type="evidence" value="ECO:0007669"/>
    <property type="project" value="TreeGrafter"/>
</dbReference>
<keyword evidence="2" id="KW-0805">Transcription regulation</keyword>
<feature type="region of interest" description="Disordered" evidence="6">
    <location>
        <begin position="1213"/>
        <end position="1315"/>
    </location>
</feature>
<dbReference type="InterPro" id="IPR001005">
    <property type="entry name" value="SANT/Myb"/>
</dbReference>
<evidence type="ECO:0000313" key="8">
    <source>
        <dbReference type="EMBL" id="KAF7397690.1"/>
    </source>
</evidence>
<gene>
    <name evidence="8" type="ORF">HZH68_008912</name>
</gene>
<dbReference type="Proteomes" id="UP000617340">
    <property type="component" value="Unassembled WGS sequence"/>
</dbReference>
<dbReference type="SUPFAM" id="SSF46689">
    <property type="entry name" value="Homeodomain-like"/>
    <property type="match status" value="1"/>
</dbReference>
<keyword evidence="9" id="KW-1185">Reference proteome</keyword>
<name>A0A834K0T5_VESGE</name>
<evidence type="ECO:0000256" key="2">
    <source>
        <dbReference type="ARBA" id="ARBA00023015"/>
    </source>
</evidence>
<keyword evidence="5" id="KW-0175">Coiled coil</keyword>
<dbReference type="EMBL" id="JACSDZ010000008">
    <property type="protein sequence ID" value="KAF7397690.1"/>
    <property type="molecule type" value="Genomic_DNA"/>
</dbReference>
<evidence type="ECO:0000313" key="9">
    <source>
        <dbReference type="Proteomes" id="UP000617340"/>
    </source>
</evidence>
<comment type="subcellular location">
    <subcellularLocation>
        <location evidence="1">Nucleus</location>
    </subcellularLocation>
</comment>
<evidence type="ECO:0000256" key="4">
    <source>
        <dbReference type="ARBA" id="ARBA00023242"/>
    </source>
</evidence>
<sequence>MNTMKKSASEEKQNSSIPSYRLNEAPKKCNLSFSINFDFDYTNSDNSSDSETADLQIDISEIDNDDPPTKHKRESVKETSVLNEMEEEIERQLDAKAAKTNLTATNVKNILKRVITNNEQVMAVVQKRLHDTEEDIIFEPKLTRAKAKELGAVEQVNVLWNTRPIKKPPLQVLIDEEFPEDSSDEEYKPEQDKQSDDDREIEISISGDIESQLPIPVRQFDSALQKKPKSPNIQYDPEGIFKIPCLPHVPTEEESIGHRTRSKLCLSETPLEQIEQAFVPPDITTDMYDSDCDEDWGNFLKEFTQPLEQEHTAEDDPEADPEYNILEEEETDLLDKEELRADKDVEITFKELIDLFEFTDTFIKQEEQEVSKKKKLSDNLNTSVEKNTLNCSELSMLVNFEQRHLLTVQLQQHVQLMVQHFAMTYMHPDLHILSKTCKQNLNSIRYLSNGPNSAFNVGNISDALKLVSDWENKFLEPKFHEEFKKHIEDENTMKTMRLKSRWGYTPQFYPDLIKLFVESKALIYPQLLPDIPFKSELTKYTKSPFLKPEESLIALGLEQFFPFVASQKTKFKSKKFQLFDVAQLIAEYLLPVRESKKIFFYIRKQRSAKDSNPIKHYFDKGTAPRIIHYITLEYDHKAPIHQPIHLLPAKWQNYLTNTKPKMDLLKRKHILNSYNDTSKIENLINDKFNLHPYVSKHHPLRNPIVNVLPKILPNSKLLSNNITTKSVQGKTNIQTTRSQQSCDIGNIRKVLSKSTENTDKHAIANKEDKQNESINSSNVEIKDTKITKKSNETLLQSPQIRKTTPRLAKTKSAQNMKLIVQGLGSKNISNCSNTKSRGKGELEKNLECSPDSSKVDNEDEIAELMLASTTIKKDNRKKAKQARELENIKRLLEAENLLNEGEREEKFAASYLQKLHLTLESNNPDILKIVIKLILDYNDKIENLNKLEHEISFSKKYESSEMQEVIQKNTITRDTLAIELYQNIYDKLRNFPELCSDLLLFLKPHQAALIGKSVEYIMLQKMSEFLNVIQVYFTKQPSRLAKIMQAITQLSSDPHVTLESVHNIMTPLLKAHPLVMDLFLQILPNGKPPESLFTVDTFENLTCPLGPHDKNKVYTDDAPELYENIELPMSVSQEDPYGGDNCKCDCHNADGSSNRNTNEHCISCGTRFLNGRIYLQTSEGLRPAKITFPGADKEKLENIARVSLKVADKFTPPIASKQRRKSSKTDIGDDSCQKQCLPKNSPLKENEDNEKIISRSKRGTKSPPKSGEPKKSLKKVTFTDEGISSKKAHSPQSINKREKKIERKTRLEQSTYDNSCSESDYPSKCVAIENTFEKDISPKDKVFINKNMEHDMKNNIMAPNPEKDRDIINSSTSLEKMDISNDCDSDTNSEMEFIIDKPWTRQEDMILLLSIKEEYSENTFLKVSQELEDRTIEQVKERCKTLLSLLEQML</sequence>
<dbReference type="InterPro" id="IPR052435">
    <property type="entry name" value="YY1-Transcr_Regul"/>
</dbReference>
<feature type="region of interest" description="Disordered" evidence="6">
    <location>
        <begin position="755"/>
        <end position="783"/>
    </location>
</feature>
<dbReference type="Pfam" id="PF21227">
    <property type="entry name" value="Myb_DNA-binding_7"/>
    <property type="match status" value="1"/>
</dbReference>
<evidence type="ECO:0000259" key="7">
    <source>
        <dbReference type="SMART" id="SM00717"/>
    </source>
</evidence>
<feature type="compositionally biased region" description="Basic and acidic residues" evidence="6">
    <location>
        <begin position="1242"/>
        <end position="1253"/>
    </location>
</feature>
<dbReference type="GO" id="GO:0005634">
    <property type="term" value="C:nucleus"/>
    <property type="evidence" value="ECO:0007669"/>
    <property type="project" value="UniProtKB-SubCell"/>
</dbReference>
<dbReference type="GO" id="GO:0003712">
    <property type="term" value="F:transcription coregulator activity"/>
    <property type="evidence" value="ECO:0007669"/>
    <property type="project" value="TreeGrafter"/>
</dbReference>
<protein>
    <recommendedName>
        <fullName evidence="7">Myb-like domain-containing protein</fullName>
    </recommendedName>
</protein>
<feature type="compositionally biased region" description="Basic and acidic residues" evidence="6">
    <location>
        <begin position="185"/>
        <end position="196"/>
    </location>
</feature>
<evidence type="ECO:0000256" key="3">
    <source>
        <dbReference type="ARBA" id="ARBA00023163"/>
    </source>
</evidence>
<dbReference type="PANTHER" id="PTHR16088">
    <property type="entry name" value="YY1 ASSOCIATED PROTEIN-RELATED"/>
    <property type="match status" value="1"/>
</dbReference>
<feature type="compositionally biased region" description="Acidic residues" evidence="6">
    <location>
        <begin position="174"/>
        <end position="184"/>
    </location>
</feature>
<feature type="coiled-coil region" evidence="5">
    <location>
        <begin position="871"/>
        <end position="905"/>
    </location>
</feature>
<feature type="region of interest" description="Disordered" evidence="6">
    <location>
        <begin position="59"/>
        <end position="80"/>
    </location>
</feature>
<dbReference type="Gene3D" id="1.10.10.60">
    <property type="entry name" value="Homeodomain-like"/>
    <property type="match status" value="1"/>
</dbReference>
<evidence type="ECO:0000256" key="1">
    <source>
        <dbReference type="ARBA" id="ARBA00004123"/>
    </source>
</evidence>
<feature type="compositionally biased region" description="Basic and acidic residues" evidence="6">
    <location>
        <begin position="756"/>
        <end position="771"/>
    </location>
</feature>
<keyword evidence="3" id="KW-0804">Transcription</keyword>
<comment type="caution">
    <text evidence="8">The sequence shown here is derived from an EMBL/GenBank/DDBJ whole genome shotgun (WGS) entry which is preliminary data.</text>
</comment>
<feature type="region of interest" description="Disordered" evidence="6">
    <location>
        <begin position="1"/>
        <end position="23"/>
    </location>
</feature>
<dbReference type="InterPro" id="IPR009057">
    <property type="entry name" value="Homeodomain-like_sf"/>
</dbReference>
<dbReference type="PANTHER" id="PTHR16088:SF3">
    <property type="entry name" value="GON-4-LIKE PROTEIN"/>
    <property type="match status" value="1"/>
</dbReference>